<feature type="transmembrane region" description="Helical" evidence="1">
    <location>
        <begin position="6"/>
        <end position="27"/>
    </location>
</feature>
<organism evidence="2 3">
    <name type="scientific">Anaerobacillus arseniciselenatis</name>
    <dbReference type="NCBI Taxonomy" id="85682"/>
    <lineage>
        <taxon>Bacteria</taxon>
        <taxon>Bacillati</taxon>
        <taxon>Bacillota</taxon>
        <taxon>Bacilli</taxon>
        <taxon>Bacillales</taxon>
        <taxon>Bacillaceae</taxon>
        <taxon>Anaerobacillus</taxon>
    </lineage>
</organism>
<evidence type="ECO:0000313" key="3">
    <source>
        <dbReference type="Proteomes" id="UP000180098"/>
    </source>
</evidence>
<evidence type="ECO:0000313" key="2">
    <source>
        <dbReference type="EMBL" id="OIJ11627.1"/>
    </source>
</evidence>
<feature type="transmembrane region" description="Helical" evidence="1">
    <location>
        <begin position="112"/>
        <end position="131"/>
    </location>
</feature>
<protein>
    <recommendedName>
        <fullName evidence="4">DUF2269 domain-containing protein</fullName>
    </recommendedName>
</protein>
<dbReference type="RefSeq" id="WP_071313560.1">
    <property type="nucleotide sequence ID" value="NZ_MLQQ01000026.1"/>
</dbReference>
<reference evidence="2 3" key="1">
    <citation type="submission" date="2016-10" db="EMBL/GenBank/DDBJ databases">
        <title>Draft genome sequences of four alkaliphilic bacteria belonging to the Anaerobacillus genus.</title>
        <authorList>
            <person name="Bassil N.M."/>
            <person name="Lloyd J.R."/>
        </authorList>
    </citation>
    <scope>NUCLEOTIDE SEQUENCE [LARGE SCALE GENOMIC DNA]</scope>
    <source>
        <strain evidence="2 3">DSM 15340</strain>
    </source>
</reference>
<feature type="transmembrane region" description="Helical" evidence="1">
    <location>
        <begin position="67"/>
        <end position="86"/>
    </location>
</feature>
<dbReference type="AlphaFoldDB" id="A0A1S2LIV9"/>
<feature type="transmembrane region" description="Helical" evidence="1">
    <location>
        <begin position="39"/>
        <end position="61"/>
    </location>
</feature>
<evidence type="ECO:0008006" key="4">
    <source>
        <dbReference type="Google" id="ProtNLM"/>
    </source>
</evidence>
<dbReference type="OrthoDB" id="2968887at2"/>
<dbReference type="EMBL" id="MLQQ01000026">
    <property type="protein sequence ID" value="OIJ11627.1"/>
    <property type="molecule type" value="Genomic_DNA"/>
</dbReference>
<keyword evidence="1" id="KW-0812">Transmembrane</keyword>
<sequence length="133" mass="15108">MSLLIHQIISILFLIVIPLPIIALMKVRSGTPLDSARTWKVLVMLANIALFVSLITGFIIYPIFTSFRAWFSVALILIIGAFLGIFSKQLKLYMNENNEEAKIKSLKKISKVGYAYIAVIIITFAFMSNWYNF</sequence>
<accession>A0A1S2LIV9</accession>
<keyword evidence="1" id="KW-0472">Membrane</keyword>
<keyword evidence="1" id="KW-1133">Transmembrane helix</keyword>
<evidence type="ECO:0000256" key="1">
    <source>
        <dbReference type="SAM" id="Phobius"/>
    </source>
</evidence>
<gene>
    <name evidence="2" type="ORF">BKP35_11865</name>
</gene>
<keyword evidence="3" id="KW-1185">Reference proteome</keyword>
<proteinExistence type="predicted"/>
<comment type="caution">
    <text evidence="2">The sequence shown here is derived from an EMBL/GenBank/DDBJ whole genome shotgun (WGS) entry which is preliminary data.</text>
</comment>
<name>A0A1S2LIV9_9BACI</name>
<dbReference type="Proteomes" id="UP000180098">
    <property type="component" value="Unassembled WGS sequence"/>
</dbReference>